<comment type="similarity">
    <text evidence="1">Belongs to the WXG100 family.</text>
</comment>
<accession>A0A949NB70</accession>
<evidence type="ECO:0000256" key="1">
    <source>
        <dbReference type="RuleBase" id="RU362001"/>
    </source>
</evidence>
<proteinExistence type="inferred from homology"/>
<dbReference type="AlphaFoldDB" id="A0A949NB70"/>
<dbReference type="EMBL" id="JAELVF020000004">
    <property type="protein sequence ID" value="MBU7600558.1"/>
    <property type="molecule type" value="Genomic_DNA"/>
</dbReference>
<dbReference type="SUPFAM" id="SSF140453">
    <property type="entry name" value="EsxAB dimer-like"/>
    <property type="match status" value="1"/>
</dbReference>
<keyword evidence="4" id="KW-1185">Reference proteome</keyword>
<comment type="caution">
    <text evidence="3">The sequence shown here is derived from an EMBL/GenBank/DDBJ whole genome shotgun (WGS) entry which is preliminary data.</text>
</comment>
<dbReference type="InterPro" id="IPR010310">
    <property type="entry name" value="T7SS_ESAT-6-like"/>
</dbReference>
<name>A0A949NB70_9ACTN</name>
<feature type="coiled-coil region" evidence="2">
    <location>
        <begin position="19"/>
        <end position="46"/>
    </location>
</feature>
<sequence>MASDPSQLVVNYGSLEKAAADIESAAKRLRGDLERVQQEVKKVAQTWEGEAQSAYMRVHVTWDQRADSMERTLMQIASKVRQASGEYQASDRKAAGRFDI</sequence>
<gene>
    <name evidence="3" type="ORF">JGS22_023735</name>
</gene>
<evidence type="ECO:0000313" key="3">
    <source>
        <dbReference type="EMBL" id="MBU7600558.1"/>
    </source>
</evidence>
<keyword evidence="2" id="KW-0175">Coiled coil</keyword>
<dbReference type="NCBIfam" id="TIGR03930">
    <property type="entry name" value="WXG100_ESAT6"/>
    <property type="match status" value="1"/>
</dbReference>
<evidence type="ECO:0000313" key="4">
    <source>
        <dbReference type="Proteomes" id="UP000694501"/>
    </source>
</evidence>
<dbReference type="Gene3D" id="1.10.287.1060">
    <property type="entry name" value="ESAT-6-like"/>
    <property type="match status" value="1"/>
</dbReference>
<evidence type="ECO:0000256" key="2">
    <source>
        <dbReference type="SAM" id="Coils"/>
    </source>
</evidence>
<dbReference type="Pfam" id="PF06013">
    <property type="entry name" value="WXG100"/>
    <property type="match status" value="1"/>
</dbReference>
<dbReference type="Proteomes" id="UP000694501">
    <property type="component" value="Unassembled WGS sequence"/>
</dbReference>
<organism evidence="3 4">
    <name type="scientific">Streptomyces tardus</name>
    <dbReference type="NCBI Taxonomy" id="2780544"/>
    <lineage>
        <taxon>Bacteria</taxon>
        <taxon>Bacillati</taxon>
        <taxon>Actinomycetota</taxon>
        <taxon>Actinomycetes</taxon>
        <taxon>Kitasatosporales</taxon>
        <taxon>Streptomycetaceae</taxon>
        <taxon>Streptomyces</taxon>
    </lineage>
</organism>
<protein>
    <recommendedName>
        <fullName evidence="1">ESAT-6-like protein</fullName>
    </recommendedName>
</protein>
<reference evidence="3" key="1">
    <citation type="submission" date="2021-06" db="EMBL/GenBank/DDBJ databases">
        <title>Sequencing of actinobacteria type strains.</title>
        <authorList>
            <person name="Nguyen G.-S."/>
            <person name="Wentzel A."/>
        </authorList>
    </citation>
    <scope>NUCLEOTIDE SEQUENCE</scope>
    <source>
        <strain evidence="3">P38-E01</strain>
    </source>
</reference>
<dbReference type="RefSeq" id="WP_211040370.1">
    <property type="nucleotide sequence ID" value="NZ_JAELVF020000004.1"/>
</dbReference>
<dbReference type="InterPro" id="IPR036689">
    <property type="entry name" value="ESAT-6-like_sf"/>
</dbReference>